<keyword evidence="2" id="KW-1185">Reference proteome</keyword>
<protein>
    <submittedName>
        <fullName evidence="1">Uncharacterized protein</fullName>
    </submittedName>
</protein>
<evidence type="ECO:0000313" key="2">
    <source>
        <dbReference type="Proteomes" id="UP000005940"/>
    </source>
</evidence>
<dbReference type="EMBL" id="CP029159">
    <property type="protein sequence ID" value="QKM66313.1"/>
    <property type="molecule type" value="Genomic_DNA"/>
</dbReference>
<dbReference type="AlphaFoldDB" id="I2NAA5"/>
<evidence type="ECO:0000313" key="1">
    <source>
        <dbReference type="EMBL" id="QKM66313.1"/>
    </source>
</evidence>
<accession>I2NAA5</accession>
<sequence length="139" mass="14706">MDTVDGPGTGTGRAASGDTAATAELADFYRLIDSAIGACGDFRRAARRVEDSLAELRDLRRPGPPPGLLGGTDLRRAWADFSAALQDVNSAVTHARAEGYRAAVDDGGVSLTELARISGHSRQQVTRLVNRGRTARVED</sequence>
<organism evidence="1 2">
    <name type="scientific">Streptomyces tsukubensis (strain DSM 42081 / NBRC 108919 / NRRL 18488 / 9993)</name>
    <dbReference type="NCBI Taxonomy" id="1114943"/>
    <lineage>
        <taxon>Bacteria</taxon>
        <taxon>Bacillati</taxon>
        <taxon>Actinomycetota</taxon>
        <taxon>Actinomycetes</taxon>
        <taxon>Kitasatosporales</taxon>
        <taxon>Streptomycetaceae</taxon>
        <taxon>Streptomyces</taxon>
    </lineage>
</organism>
<proteinExistence type="predicted"/>
<reference evidence="1 2" key="1">
    <citation type="journal article" date="2012" name="J. Bacteriol.">
        <title>Draft genome of Streptomyces tsukubaensis NRRL 18488, the producer of the clinically important immunosuppressant tacrolimus (FK506).</title>
        <authorList>
            <person name="Barreiro C."/>
            <person name="Prieto C."/>
            <person name="Sola-Landa A."/>
            <person name="Solera E."/>
            <person name="Martinez-Castro M."/>
            <person name="Perez-Redondo R."/>
            <person name="Garcia-Estrada C."/>
            <person name="Aparicio J.F."/>
            <person name="Fernandez-Martinez L.T."/>
            <person name="Santos-Aberturas J."/>
            <person name="Salehi-Najafabadi Z."/>
            <person name="Rodriguez-Garcia A."/>
            <person name="Tauch A."/>
            <person name="Martin J.F."/>
        </authorList>
    </citation>
    <scope>NUCLEOTIDE SEQUENCE [LARGE SCALE GENOMIC DNA]</scope>
    <source>
        <strain evidence="2">DSM 42081 / NBRC 108919 / NRRL 18488 / 9993</strain>
    </source>
</reference>
<dbReference type="Proteomes" id="UP000005940">
    <property type="component" value="Chromosome"/>
</dbReference>
<gene>
    <name evidence="1" type="ORF">STSU_003165</name>
</gene>
<name>I2NAA5_STRT9</name>